<feature type="domain" description="IFT140 first beta-propeller" evidence="8">
    <location>
        <begin position="7"/>
        <end position="407"/>
    </location>
</feature>
<dbReference type="Gene3D" id="2.130.10.10">
    <property type="entry name" value="YVTN repeat-like/Quinoprotein amine dehydrogenase"/>
    <property type="match status" value="2"/>
</dbReference>
<proteinExistence type="predicted"/>
<dbReference type="PANTHER" id="PTHR15722">
    <property type="entry name" value="IFT140/172-RELATED"/>
    <property type="match status" value="1"/>
</dbReference>
<evidence type="ECO:0000256" key="5">
    <source>
        <dbReference type="ARBA" id="ARBA00023069"/>
    </source>
</evidence>
<dbReference type="eggNOG" id="KOG3617">
    <property type="taxonomic scope" value="Eukaryota"/>
</dbReference>
<keyword evidence="7" id="KW-0175">Coiled coil</keyword>
<dbReference type="WBParaSite" id="BXY_1746400.1">
    <property type="protein sequence ID" value="BXY_1746400.1"/>
    <property type="gene ID" value="BXY_1746400"/>
</dbReference>
<dbReference type="SUPFAM" id="SSF101898">
    <property type="entry name" value="NHL repeat"/>
    <property type="match status" value="1"/>
</dbReference>
<evidence type="ECO:0000313" key="12">
    <source>
        <dbReference type="EMBL" id="CAD5216485.1"/>
    </source>
</evidence>
<keyword evidence="5" id="KW-0969">Cilium</keyword>
<evidence type="ECO:0000256" key="7">
    <source>
        <dbReference type="SAM" id="Coils"/>
    </source>
</evidence>
<evidence type="ECO:0000256" key="3">
    <source>
        <dbReference type="ARBA" id="ARBA00022737"/>
    </source>
</evidence>
<dbReference type="SMR" id="A0A1I7SWN3"/>
<evidence type="ECO:0000256" key="6">
    <source>
        <dbReference type="ARBA" id="ARBA00023273"/>
    </source>
</evidence>
<keyword evidence="2" id="KW-0853">WD repeat</keyword>
<evidence type="ECO:0000256" key="2">
    <source>
        <dbReference type="ARBA" id="ARBA00022574"/>
    </source>
</evidence>
<feature type="domain" description="IF140/IFT172/WDR19 TPR" evidence="11">
    <location>
        <begin position="785"/>
        <end position="1266"/>
    </location>
</feature>
<dbReference type="Proteomes" id="UP000582659">
    <property type="component" value="Unassembled WGS sequence"/>
</dbReference>
<dbReference type="GO" id="GO:0005930">
    <property type="term" value="C:axoneme"/>
    <property type="evidence" value="ECO:0007669"/>
    <property type="project" value="TreeGrafter"/>
</dbReference>
<feature type="domain" description="IFT140 second beta-propeller" evidence="9">
    <location>
        <begin position="417"/>
        <end position="732"/>
    </location>
</feature>
<dbReference type="InterPro" id="IPR001680">
    <property type="entry name" value="WD40_rpt"/>
</dbReference>
<keyword evidence="6" id="KW-0966">Cell projection</keyword>
<feature type="coiled-coil region" evidence="7">
    <location>
        <begin position="158"/>
        <end position="205"/>
    </location>
</feature>
<dbReference type="GO" id="GO:0030991">
    <property type="term" value="C:intraciliary transport particle A"/>
    <property type="evidence" value="ECO:0007669"/>
    <property type="project" value="TreeGrafter"/>
</dbReference>
<evidence type="ECO:0000313" key="15">
    <source>
        <dbReference type="WBParaSite" id="BXY_1746400.1"/>
    </source>
</evidence>
<dbReference type="GO" id="GO:0035721">
    <property type="term" value="P:intraciliary retrograde transport"/>
    <property type="evidence" value="ECO:0007669"/>
    <property type="project" value="TreeGrafter"/>
</dbReference>
<reference evidence="12" key="2">
    <citation type="submission" date="2020-09" db="EMBL/GenBank/DDBJ databases">
        <authorList>
            <person name="Kikuchi T."/>
        </authorList>
    </citation>
    <scope>NUCLEOTIDE SEQUENCE</scope>
    <source>
        <strain evidence="12">Ka4C1</strain>
    </source>
</reference>
<comment type="subcellular location">
    <subcellularLocation>
        <location evidence="1">Cell projection</location>
        <location evidence="1">Cilium</location>
    </subcellularLocation>
</comment>
<dbReference type="FunFam" id="1.25.40.470:FF:000028">
    <property type="entry name" value="Intraflagellar transport protein 140-like protein"/>
    <property type="match status" value="1"/>
</dbReference>
<dbReference type="FunFam" id="1.25.40.470:FF:000024">
    <property type="entry name" value="Reduced mechanoreceptor potential A"/>
    <property type="match status" value="1"/>
</dbReference>
<accession>A0A1I7SWN3</accession>
<evidence type="ECO:0000313" key="14">
    <source>
        <dbReference type="Proteomes" id="UP000659654"/>
    </source>
</evidence>
<keyword evidence="4" id="KW-0802">TPR repeat</keyword>
<name>A0A1I7SWN3_BURXY</name>
<reference evidence="15" key="1">
    <citation type="submission" date="2016-11" db="UniProtKB">
        <authorList>
            <consortium name="WormBaseParasite"/>
        </authorList>
    </citation>
    <scope>IDENTIFICATION</scope>
</reference>
<dbReference type="Pfam" id="PF24762">
    <property type="entry name" value="TPR_IF140-IFT172"/>
    <property type="match status" value="1"/>
</dbReference>
<dbReference type="Pfam" id="PF23383">
    <property type="entry name" value="Beta-prop_IFT140_1st"/>
    <property type="match status" value="1"/>
</dbReference>
<dbReference type="EMBL" id="CAJFDI010000002">
    <property type="protein sequence ID" value="CAD5216485.1"/>
    <property type="molecule type" value="Genomic_DNA"/>
</dbReference>
<dbReference type="InterPro" id="IPR036322">
    <property type="entry name" value="WD40_repeat_dom_sf"/>
</dbReference>
<evidence type="ECO:0000313" key="13">
    <source>
        <dbReference type="Proteomes" id="UP000095284"/>
    </source>
</evidence>
<dbReference type="InterPro" id="IPR056168">
    <property type="entry name" value="TPR_IF140/IFT172/WDR19"/>
</dbReference>
<dbReference type="InterPro" id="IPR056154">
    <property type="entry name" value="Beta-prop_IFT140_1st"/>
</dbReference>
<dbReference type="OrthoDB" id="10258787at2759"/>
<evidence type="ECO:0000256" key="1">
    <source>
        <dbReference type="ARBA" id="ARBA00004138"/>
    </source>
</evidence>
<protein>
    <submittedName>
        <fullName evidence="12">(pine wood nematode) hypothetical protein</fullName>
    </submittedName>
</protein>
<dbReference type="InterPro" id="IPR056155">
    <property type="entry name" value="Beta-prop_IFT140_2nd"/>
</dbReference>
<dbReference type="SUPFAM" id="SSF50978">
    <property type="entry name" value="WD40 repeat-like"/>
    <property type="match status" value="1"/>
</dbReference>
<dbReference type="InterPro" id="IPR056156">
    <property type="entry name" value="TPR_IF140_C"/>
</dbReference>
<evidence type="ECO:0000259" key="9">
    <source>
        <dbReference type="Pfam" id="PF23385"/>
    </source>
</evidence>
<evidence type="ECO:0000259" key="10">
    <source>
        <dbReference type="Pfam" id="PF24760"/>
    </source>
</evidence>
<keyword evidence="3" id="KW-0677">Repeat</keyword>
<dbReference type="SMART" id="SM00320">
    <property type="entry name" value="WD40"/>
    <property type="match status" value="4"/>
</dbReference>
<sequence>MLVSKAVDDPSTAASPTHVDLSWHPIRDVMAVASHSPSTGGYVSFVTHKGGDAFYTLPARQNERPLKLLWHLTDPKVAVGWDSGRISIIEPFDQHEKEIESAERASAIRVLSWHTDGQTLISGDEDGKIFYHTGTNRNEKVNVTKKIELGQGITSISVKQLKRQKERLDNNHSTDELTEILNVNRRRMKEIYKVEEEEMNSVRNEDMETVLIVTTSKYRVYLIKENKEPAVVYTTDSAAKRVLSMKNRPYVIILTEGLMFYQLVFENETVKDKIKVKLSGRREFFDAIQVDSDTVAICYGDREIRIWNLQSEDSAVYRIDQEKGYQGTENVVSLSYCNKKNCISGGTLNGKVATWKRHKETYEISVDQQWRLQPSLSVGTKVVSMAWSNSSPTLAVNSGDSVQIFRTQGVEYHVNKDFAVVQTSPQIVSLVKITEPIESQEVQFSYALRGLRLGGGNLITWDDSQVYVNQIINSESAPIEIKQTSLFKASVNDALCYNQQLYSVESGQLCVRTLQGTLKKTLTFREVEGEVQIIDMNSKWLCVGSSQAYIRIYNMDDSNLKQIYQSNQLSMNIEDFERFVNIRINSLGNRVSITMKRKDSVDERLFIWDAEADLLGYFSFVDGLTDAQQYESKLEENNQDDRPKTAAAKRIERYQSRYRMPDYLPGNHYWDQTEGRFLVCEAVRIDSDDSNNVLLSLFVTSENGIQVNDIQSKSIKADQMIYLQVPYIFFLKNIEVDEEDDIGIERSLSRLIIRRSLREFVGIEATDNEAIEAMLNFSYYLCAEQMDNAFKAIKFIKNDSVWDHMARMCVKTRRMDVAIVCLGHMKRARSVRALKESIARGDSTELQAAVLAMELDMIDEAVSIYINQGRYDLLNKLYQCQNKWNEAFEIAKKHDRIHLRNTHFNYASYLESIGEIEQAIENYEKAQTHHSEVPRMLSEEPKAVDLYIKRKRERELYLWWARYLESVSDLEGARNYYKYANDHLSVVRIYCYHDRIDEAVDTVNKTDDRAAAFHLARYFESKGDVEKAVKYFGKASSYSSAIRLAKEHGLNDQLANFALHAGENEQIETAKYYEQQPGHVDKAVMLYHKAGQVGKALDLAFRTEQISALDPIIRDLGPNSDPNVLERAAHFFAQNQRENEAVQLLVYAKKFQEAVDLCLQTNVIIDENLAEILTPPKTDPNRQNLLIELAKVCMQQGNYHYAAKKYTQAGKKLEAMKALLRSGDTPKIILYANTAKNKDIYRMVGNFLQSLDWKEDATLMRQIENFYIKANAMDSLAAFYESCGQLEIDDYRDYDKAITAYNEAVRCWNRKGDKDGDLDEKETKMRDRIKKKITRIKTFIETKETYEKDPGEALRRLTEMSEQPEIDGDVRLGDIYALLIAHNVKRENWKKAYQLVQQYQSKKTSRDITDYLSMPILDEICDHNDAPRFKTVDEKVDEIDDTIEYSHALRRKMSHQSENDLSD</sequence>
<evidence type="ECO:0000256" key="4">
    <source>
        <dbReference type="ARBA" id="ARBA00022803"/>
    </source>
</evidence>
<feature type="domain" description="IF140 C-terminal TPR" evidence="10">
    <location>
        <begin position="1274"/>
        <end position="1399"/>
    </location>
</feature>
<dbReference type="Proteomes" id="UP000659654">
    <property type="component" value="Unassembled WGS sequence"/>
</dbReference>
<dbReference type="Pfam" id="PF23385">
    <property type="entry name" value="Beta-prop_IFT140_2nd"/>
    <property type="match status" value="1"/>
</dbReference>
<evidence type="ECO:0000259" key="11">
    <source>
        <dbReference type="Pfam" id="PF24762"/>
    </source>
</evidence>
<keyword evidence="14" id="KW-1185">Reference proteome</keyword>
<evidence type="ECO:0000259" key="8">
    <source>
        <dbReference type="Pfam" id="PF23383"/>
    </source>
</evidence>
<gene>
    <name evidence="12" type="ORF">BXYJ_LOCUS4557</name>
</gene>
<dbReference type="SUPFAM" id="SSF81901">
    <property type="entry name" value="HCP-like"/>
    <property type="match status" value="1"/>
</dbReference>
<organism evidence="13 15">
    <name type="scientific">Bursaphelenchus xylophilus</name>
    <name type="common">Pinewood nematode worm</name>
    <name type="synonym">Aphelenchoides xylophilus</name>
    <dbReference type="NCBI Taxonomy" id="6326"/>
    <lineage>
        <taxon>Eukaryota</taxon>
        <taxon>Metazoa</taxon>
        <taxon>Ecdysozoa</taxon>
        <taxon>Nematoda</taxon>
        <taxon>Chromadorea</taxon>
        <taxon>Rhabditida</taxon>
        <taxon>Tylenchina</taxon>
        <taxon>Tylenchomorpha</taxon>
        <taxon>Aphelenchoidea</taxon>
        <taxon>Aphelenchoididae</taxon>
        <taxon>Bursaphelenchus</taxon>
    </lineage>
</organism>
<dbReference type="Pfam" id="PF24760">
    <property type="entry name" value="TPR_IF140_C"/>
    <property type="match status" value="1"/>
</dbReference>
<dbReference type="Gene3D" id="1.25.40.470">
    <property type="match status" value="2"/>
</dbReference>
<dbReference type="Proteomes" id="UP000095284">
    <property type="component" value="Unplaced"/>
</dbReference>
<dbReference type="PANTHER" id="PTHR15722:SF7">
    <property type="entry name" value="INTRAFLAGELLAR TRANSPORT PROTEIN 140 HOMOLOG"/>
    <property type="match status" value="1"/>
</dbReference>
<dbReference type="GO" id="GO:0036064">
    <property type="term" value="C:ciliary basal body"/>
    <property type="evidence" value="ECO:0007669"/>
    <property type="project" value="TreeGrafter"/>
</dbReference>
<dbReference type="EMBL" id="CAJFCV020000002">
    <property type="protein sequence ID" value="CAG9099704.1"/>
    <property type="molecule type" value="Genomic_DNA"/>
</dbReference>
<dbReference type="InterPro" id="IPR015943">
    <property type="entry name" value="WD40/YVTN_repeat-like_dom_sf"/>
</dbReference>